<accession>A0AAN9B9G7</accession>
<comment type="subcellular location">
    <subcellularLocation>
        <location evidence="5">Cytoplasm</location>
    </subcellularLocation>
</comment>
<sequence>MEKANETSDFESSQLGTKQYWETAYSREFKTFQDIGDIGEIWFGEDSQERMVDWLDDCDDVSKDDAVLDLGCGNGALLLELRQRGFTHLSGVDYVQEAINLAAGVLAKKGFTNVRLQTGDLTADLSSLPAVSCLRCKYRVCVDKGTYDAISLTPGGAKEEREAYRRNVRSLLQPDGLFLITSCNWTKQELMDFFQPDFKLASEIRTPSFQFGGKVGRSVTSLIFS</sequence>
<dbReference type="AlphaFoldDB" id="A0AAN9B9G7"/>
<dbReference type="SUPFAM" id="SSF53335">
    <property type="entry name" value="S-adenosyl-L-methionine-dependent methyltransferases"/>
    <property type="match status" value="1"/>
</dbReference>
<gene>
    <name evidence="7" type="ORF">V1264_020169</name>
</gene>
<dbReference type="Pfam" id="PF13847">
    <property type="entry name" value="Methyltransf_31"/>
    <property type="match status" value="1"/>
</dbReference>
<dbReference type="HAMAP" id="MF_03188">
    <property type="entry name" value="Methyltr_EFM4"/>
    <property type="match status" value="1"/>
</dbReference>
<keyword evidence="2 5" id="KW-0489">Methyltransferase</keyword>
<evidence type="ECO:0000313" key="7">
    <source>
        <dbReference type="EMBL" id="KAK7101846.1"/>
    </source>
</evidence>
<keyword evidence="4 5" id="KW-0949">S-adenosyl-L-methionine</keyword>
<dbReference type="EMBL" id="JBAMIC010000010">
    <property type="protein sequence ID" value="KAK7101846.1"/>
    <property type="molecule type" value="Genomic_DNA"/>
</dbReference>
<keyword evidence="1 5" id="KW-0963">Cytoplasm</keyword>
<reference evidence="7 8" key="1">
    <citation type="submission" date="2024-02" db="EMBL/GenBank/DDBJ databases">
        <title>Chromosome-scale genome assembly of the rough periwinkle Littorina saxatilis.</title>
        <authorList>
            <person name="De Jode A."/>
            <person name="Faria R."/>
            <person name="Formenti G."/>
            <person name="Sims Y."/>
            <person name="Smith T.P."/>
            <person name="Tracey A."/>
            <person name="Wood J.M.D."/>
            <person name="Zagrodzka Z.B."/>
            <person name="Johannesson K."/>
            <person name="Butlin R.K."/>
            <person name="Leder E.H."/>
        </authorList>
    </citation>
    <scope>NUCLEOTIDE SEQUENCE [LARGE SCALE GENOMIC DNA]</scope>
    <source>
        <strain evidence="7">Snail1</strain>
        <tissue evidence="7">Muscle</tissue>
    </source>
</reference>
<dbReference type="GO" id="GO:0005737">
    <property type="term" value="C:cytoplasm"/>
    <property type="evidence" value="ECO:0007669"/>
    <property type="project" value="UniProtKB-SubCell"/>
</dbReference>
<evidence type="ECO:0000313" key="8">
    <source>
        <dbReference type="Proteomes" id="UP001374579"/>
    </source>
</evidence>
<dbReference type="InterPro" id="IPR029063">
    <property type="entry name" value="SAM-dependent_MTases_sf"/>
</dbReference>
<proteinExistence type="inferred from homology"/>
<keyword evidence="3 5" id="KW-0808">Transferase</keyword>
<dbReference type="Gene3D" id="3.40.50.150">
    <property type="entry name" value="Vaccinia Virus protein VP39"/>
    <property type="match status" value="1"/>
</dbReference>
<comment type="similarity">
    <text evidence="5">Belongs to the class I-like SAM-binding methyltransferase superfamily. EFM4 family.</text>
</comment>
<keyword evidence="8" id="KW-1185">Reference proteome</keyword>
<evidence type="ECO:0000256" key="2">
    <source>
        <dbReference type="ARBA" id="ARBA00022603"/>
    </source>
</evidence>
<dbReference type="GO" id="GO:0032259">
    <property type="term" value="P:methylation"/>
    <property type="evidence" value="ECO:0007669"/>
    <property type="project" value="UniProtKB-KW"/>
</dbReference>
<evidence type="ECO:0000259" key="6">
    <source>
        <dbReference type="Pfam" id="PF13847"/>
    </source>
</evidence>
<dbReference type="EC" id="2.1.1.-" evidence="5"/>
<dbReference type="PANTHER" id="PTHR12843:SF5">
    <property type="entry name" value="EEF1A LYSINE METHYLTRANSFERASE 2"/>
    <property type="match status" value="1"/>
</dbReference>
<evidence type="ECO:0000256" key="4">
    <source>
        <dbReference type="ARBA" id="ARBA00022691"/>
    </source>
</evidence>
<comment type="function">
    <text evidence="5">S-adenosyl-L-methionine-dependent protein-lysine N-methyltransferase that methylates elongation factor 1-alpha.</text>
</comment>
<evidence type="ECO:0000256" key="1">
    <source>
        <dbReference type="ARBA" id="ARBA00022490"/>
    </source>
</evidence>
<organism evidence="7 8">
    <name type="scientific">Littorina saxatilis</name>
    <dbReference type="NCBI Taxonomy" id="31220"/>
    <lineage>
        <taxon>Eukaryota</taxon>
        <taxon>Metazoa</taxon>
        <taxon>Spiralia</taxon>
        <taxon>Lophotrochozoa</taxon>
        <taxon>Mollusca</taxon>
        <taxon>Gastropoda</taxon>
        <taxon>Caenogastropoda</taxon>
        <taxon>Littorinimorpha</taxon>
        <taxon>Littorinoidea</taxon>
        <taxon>Littorinidae</taxon>
        <taxon>Littorina</taxon>
    </lineage>
</organism>
<dbReference type="InterPro" id="IPR025714">
    <property type="entry name" value="Methyltranfer_dom"/>
</dbReference>
<feature type="domain" description="Methyltransferase" evidence="6">
    <location>
        <begin position="63"/>
        <end position="195"/>
    </location>
</feature>
<dbReference type="InterPro" id="IPR026635">
    <property type="entry name" value="Efm4/METTL10"/>
</dbReference>
<dbReference type="Proteomes" id="UP001374579">
    <property type="component" value="Unassembled WGS sequence"/>
</dbReference>
<evidence type="ECO:0000256" key="5">
    <source>
        <dbReference type="HAMAP-Rule" id="MF_03188"/>
    </source>
</evidence>
<comment type="caution">
    <text evidence="7">The sequence shown here is derived from an EMBL/GenBank/DDBJ whole genome shotgun (WGS) entry which is preliminary data.</text>
</comment>
<protein>
    <recommendedName>
        <fullName evidence="5">Protein-lysine N-methyltransferase V1264_020169</fullName>
        <ecNumber evidence="5">2.1.1.-</ecNumber>
    </recommendedName>
</protein>
<evidence type="ECO:0000256" key="3">
    <source>
        <dbReference type="ARBA" id="ARBA00022679"/>
    </source>
</evidence>
<dbReference type="GO" id="GO:0016279">
    <property type="term" value="F:protein-lysine N-methyltransferase activity"/>
    <property type="evidence" value="ECO:0007669"/>
    <property type="project" value="UniProtKB-UniRule"/>
</dbReference>
<name>A0AAN9B9G7_9CAEN</name>
<dbReference type="CDD" id="cd02440">
    <property type="entry name" value="AdoMet_MTases"/>
    <property type="match status" value="1"/>
</dbReference>
<dbReference type="PANTHER" id="PTHR12843">
    <property type="entry name" value="PROTEIN-LYSINE N-METHYLTRANSFERASE METTL10"/>
    <property type="match status" value="1"/>
</dbReference>